<dbReference type="Proteomes" id="UP001203207">
    <property type="component" value="Unassembled WGS sequence"/>
</dbReference>
<keyword evidence="2" id="KW-1185">Reference proteome</keyword>
<comment type="caution">
    <text evidence="1">The sequence shown here is derived from an EMBL/GenBank/DDBJ whole genome shotgun (WGS) entry which is preliminary data.</text>
</comment>
<organism evidence="1 2">
    <name type="scientific">Natronocalculus amylovorans</name>
    <dbReference type="NCBI Taxonomy" id="2917812"/>
    <lineage>
        <taxon>Archaea</taxon>
        <taxon>Methanobacteriati</taxon>
        <taxon>Methanobacteriota</taxon>
        <taxon>Stenosarchaea group</taxon>
        <taxon>Halobacteria</taxon>
        <taxon>Halobacteriales</taxon>
        <taxon>Haloferacaceae</taxon>
        <taxon>Natronocalculus</taxon>
    </lineage>
</organism>
<reference evidence="1" key="2">
    <citation type="submission" date="2022-02" db="EMBL/GenBank/DDBJ databases">
        <authorList>
            <person name="Elcheninov A.G."/>
            <person name="Sorokin D.Y."/>
            <person name="Kublanov I.V."/>
        </authorList>
    </citation>
    <scope>NUCLEOTIDE SEQUENCE</scope>
    <source>
        <strain evidence="1">AArc-St2</strain>
    </source>
</reference>
<dbReference type="RefSeq" id="WP_250586149.1">
    <property type="nucleotide sequence ID" value="NZ_JAKRVX010000011.1"/>
</dbReference>
<evidence type="ECO:0000313" key="2">
    <source>
        <dbReference type="Proteomes" id="UP001203207"/>
    </source>
</evidence>
<dbReference type="AlphaFoldDB" id="A0AAE3KAP1"/>
<name>A0AAE3KAP1_9EURY</name>
<evidence type="ECO:0000313" key="1">
    <source>
        <dbReference type="EMBL" id="MCL9818440.1"/>
    </source>
</evidence>
<reference evidence="1" key="1">
    <citation type="journal article" date="2022" name="Syst. Appl. Microbiol.">
        <title>Natronocalculus amylovorans gen. nov., sp. nov., and Natranaeroarchaeum aerophilus sp. nov., dominant culturable amylolytic natronoarchaea from hypersaline soda lakes in southwestern Siberia.</title>
        <authorList>
            <person name="Sorokin D.Y."/>
            <person name="Elcheninov A.G."/>
            <person name="Khizhniak T.V."/>
            <person name="Koenen M."/>
            <person name="Bale N.J."/>
            <person name="Damste J.S.S."/>
            <person name="Kublanov I.V."/>
        </authorList>
    </citation>
    <scope>NUCLEOTIDE SEQUENCE</scope>
    <source>
        <strain evidence="1">AArc-St2</strain>
    </source>
</reference>
<sequence length="81" mass="8789">MSEMTPSLEAAFEYTDYDLLDVTVNRQTVRLSVKQADADAQALRAIVEEAVGADGFFGLNVTTEQNATDDVGSVVTFQQRG</sequence>
<dbReference type="EMBL" id="JAKRVX010000011">
    <property type="protein sequence ID" value="MCL9818440.1"/>
    <property type="molecule type" value="Genomic_DNA"/>
</dbReference>
<accession>A0AAE3KAP1</accession>
<gene>
    <name evidence="1" type="ORF">AArcSt2_15990</name>
</gene>
<protein>
    <submittedName>
        <fullName evidence="1">Uncharacterized protein</fullName>
    </submittedName>
</protein>
<proteinExistence type="predicted"/>